<dbReference type="AlphaFoldDB" id="A0A0G1YH23"/>
<dbReference type="GO" id="GO:0005524">
    <property type="term" value="F:ATP binding"/>
    <property type="evidence" value="ECO:0007669"/>
    <property type="project" value="UniProtKB-KW"/>
</dbReference>
<protein>
    <submittedName>
        <fullName evidence="7">UDP-N-acetylmuramoyl-tripeptide-D-alanyl-D-alanine ligase</fullName>
    </submittedName>
</protein>
<reference evidence="7 8" key="1">
    <citation type="journal article" date="2015" name="Nature">
        <title>rRNA introns, odd ribosomes, and small enigmatic genomes across a large radiation of phyla.</title>
        <authorList>
            <person name="Brown C.T."/>
            <person name="Hug L.A."/>
            <person name="Thomas B.C."/>
            <person name="Sharon I."/>
            <person name="Castelle C.J."/>
            <person name="Singh A."/>
            <person name="Wilkins M.J."/>
            <person name="Williams K.H."/>
            <person name="Banfield J.F."/>
        </authorList>
    </citation>
    <scope>NUCLEOTIDE SEQUENCE [LARGE SCALE GENOMIC DNA]</scope>
</reference>
<organism evidence="7 8">
    <name type="scientific">Candidatus Magasanikbacteria bacterium GW2011_GWA2_56_11</name>
    <dbReference type="NCBI Taxonomy" id="1619044"/>
    <lineage>
        <taxon>Bacteria</taxon>
        <taxon>Candidatus Magasanikiibacteriota</taxon>
    </lineage>
</organism>
<feature type="transmembrane region" description="Helical" evidence="4">
    <location>
        <begin position="131"/>
        <end position="152"/>
    </location>
</feature>
<dbReference type="SUPFAM" id="SSF53623">
    <property type="entry name" value="MurD-like peptide ligases, catalytic domain"/>
    <property type="match status" value="1"/>
</dbReference>
<gene>
    <name evidence="7" type="ORF">UY92_C0006G0081</name>
</gene>
<dbReference type="InterPro" id="IPR013221">
    <property type="entry name" value="Mur_ligase_cen"/>
</dbReference>
<keyword evidence="1 7" id="KW-0436">Ligase</keyword>
<keyword evidence="2" id="KW-0547">Nucleotide-binding</keyword>
<feature type="domain" description="Mur ligase central" evidence="6">
    <location>
        <begin position="182"/>
        <end position="371"/>
    </location>
</feature>
<dbReference type="EMBL" id="LCRX01000006">
    <property type="protein sequence ID" value="KKW42520.1"/>
    <property type="molecule type" value="Genomic_DNA"/>
</dbReference>
<evidence type="ECO:0000313" key="7">
    <source>
        <dbReference type="EMBL" id="KKW42520.1"/>
    </source>
</evidence>
<evidence type="ECO:0000313" key="8">
    <source>
        <dbReference type="Proteomes" id="UP000033870"/>
    </source>
</evidence>
<evidence type="ECO:0000256" key="3">
    <source>
        <dbReference type="ARBA" id="ARBA00022840"/>
    </source>
</evidence>
<dbReference type="SUPFAM" id="SSF53244">
    <property type="entry name" value="MurD-like peptide ligases, peptide-binding domain"/>
    <property type="match status" value="1"/>
</dbReference>
<evidence type="ECO:0000259" key="6">
    <source>
        <dbReference type="Pfam" id="PF08245"/>
    </source>
</evidence>
<sequence>MFTALNLAIVSLWFLSAAVDYAEFCYLWQLKEYRLDRLRDFFSTKQGQRYWLRYQLLWRSLAVLVIFFWPFNQVITLKYILLLGFLAELIYNAWRLYRGRIRYPRPTAKAFGIVAAALLLEALLAVNDRDWAQTLVLVIVRFPLLSFTVIVFNKVTGRVKDWYIARAAKKIRSYPHLIVIGVTGSYGKSTVKEFLSQILAQKYSLVKTPRNTNTDIGIAQFILRTSFSGVQVFVVEMGAYRVGEIKKICDMVRPKVGILTAIIEQHLSLFGSIQNIQTAKYELLRSLPADGLAVVYADNPFCTEFLGDLTCRRVETYGLDPDNKPSLLITNIKSGLDGLRCSGVYLGFEGEMQAPVLGAHQALNIAPATMVAVYLGLTREQVYAGYRTLKAGENSLKIYRYGSADVIDDSYNSNPVGFKAALDIMAKFPSERERVVVTRGMLELGEKTEEYHEVMAEEIAFTADKLVLITPDFTAAIRRGIEKINGKYRLEIIEKYDSRELCDYLKQYKNKPAVILLENRVPKLARSELKSGL</sequence>
<dbReference type="Gene3D" id="3.40.1190.10">
    <property type="entry name" value="Mur-like, catalytic domain"/>
    <property type="match status" value="1"/>
</dbReference>
<dbReference type="Proteomes" id="UP000033870">
    <property type="component" value="Unassembled WGS sequence"/>
</dbReference>
<dbReference type="STRING" id="1619044.UY92_C0006G0081"/>
<feature type="transmembrane region" description="Helical" evidence="4">
    <location>
        <begin position="75"/>
        <end position="94"/>
    </location>
</feature>
<keyword evidence="4" id="KW-0812">Transmembrane</keyword>
<keyword evidence="4" id="KW-1133">Transmembrane helix</keyword>
<dbReference type="InterPro" id="IPR051046">
    <property type="entry name" value="MurCDEF_CellWall_CoF430Synth"/>
</dbReference>
<comment type="caution">
    <text evidence="7">The sequence shown here is derived from an EMBL/GenBank/DDBJ whole genome shotgun (WGS) entry which is preliminary data.</text>
</comment>
<dbReference type="InterPro" id="IPR004101">
    <property type="entry name" value="Mur_ligase_C"/>
</dbReference>
<feature type="transmembrane region" description="Helical" evidence="4">
    <location>
        <begin position="6"/>
        <end position="29"/>
    </location>
</feature>
<feature type="transmembrane region" description="Helical" evidence="4">
    <location>
        <begin position="106"/>
        <end position="125"/>
    </location>
</feature>
<dbReference type="PANTHER" id="PTHR43024:SF1">
    <property type="entry name" value="UDP-N-ACETYLMURAMOYL-TRIPEPTIDE--D-ALANYL-D-ALANINE LIGASE"/>
    <property type="match status" value="1"/>
</dbReference>
<keyword evidence="4" id="KW-0472">Membrane</keyword>
<dbReference type="Pfam" id="PF02875">
    <property type="entry name" value="Mur_ligase_C"/>
    <property type="match status" value="1"/>
</dbReference>
<feature type="transmembrane region" description="Helical" evidence="4">
    <location>
        <begin position="50"/>
        <end position="69"/>
    </location>
</feature>
<dbReference type="InterPro" id="IPR036615">
    <property type="entry name" value="Mur_ligase_C_dom_sf"/>
</dbReference>
<feature type="domain" description="Mur ligase C-terminal" evidence="5">
    <location>
        <begin position="403"/>
        <end position="507"/>
    </location>
</feature>
<keyword evidence="3" id="KW-0067">ATP-binding</keyword>
<evidence type="ECO:0000256" key="1">
    <source>
        <dbReference type="ARBA" id="ARBA00022598"/>
    </source>
</evidence>
<dbReference type="PANTHER" id="PTHR43024">
    <property type="entry name" value="UDP-N-ACETYLMURAMOYL-TRIPEPTIDE--D-ALANYL-D-ALANINE LIGASE"/>
    <property type="match status" value="1"/>
</dbReference>
<dbReference type="Pfam" id="PF08245">
    <property type="entry name" value="Mur_ligase_M"/>
    <property type="match status" value="1"/>
</dbReference>
<dbReference type="Gene3D" id="3.90.190.20">
    <property type="entry name" value="Mur ligase, C-terminal domain"/>
    <property type="match status" value="1"/>
</dbReference>
<name>A0A0G1YH23_9BACT</name>
<evidence type="ECO:0000259" key="5">
    <source>
        <dbReference type="Pfam" id="PF02875"/>
    </source>
</evidence>
<proteinExistence type="predicted"/>
<dbReference type="InterPro" id="IPR036565">
    <property type="entry name" value="Mur-like_cat_sf"/>
</dbReference>
<dbReference type="GO" id="GO:0016881">
    <property type="term" value="F:acid-amino acid ligase activity"/>
    <property type="evidence" value="ECO:0007669"/>
    <property type="project" value="InterPro"/>
</dbReference>
<dbReference type="PATRIC" id="fig|1619044.3.peg.522"/>
<evidence type="ECO:0000256" key="4">
    <source>
        <dbReference type="SAM" id="Phobius"/>
    </source>
</evidence>
<accession>A0A0G1YH23</accession>
<evidence type="ECO:0000256" key="2">
    <source>
        <dbReference type="ARBA" id="ARBA00022741"/>
    </source>
</evidence>